<comment type="function">
    <text evidence="8">Involved in the cellular defense against the biological effects of O6-methylguanine (O6-MeG) and O4-methylthymine (O4-MeT) in DNA. Repairs the methylated nucleobase in DNA by stoichiometrically transferring the methyl group to a cysteine residue in the enzyme. This is a suicide reaction: the enzyme is irreversibly inactivated.</text>
</comment>
<gene>
    <name evidence="11" type="ORF">JMJ56_08370</name>
</gene>
<dbReference type="InterPro" id="IPR001497">
    <property type="entry name" value="MethylDNA_cys_MeTrfase_AS"/>
</dbReference>
<evidence type="ECO:0000259" key="10">
    <source>
        <dbReference type="Pfam" id="PF02870"/>
    </source>
</evidence>
<comment type="similarity">
    <text evidence="8">Belongs to the MGMT family.</text>
</comment>
<comment type="caution">
    <text evidence="11">The sequence shown here is derived from an EMBL/GenBank/DDBJ whole genome shotgun (WGS) entry which is preliminary data.</text>
</comment>
<keyword evidence="12" id="KW-1185">Reference proteome</keyword>
<name>A0ABS1U015_9PROT</name>
<evidence type="ECO:0000256" key="6">
    <source>
        <dbReference type="ARBA" id="ARBA00023204"/>
    </source>
</evidence>
<dbReference type="EMBL" id="JAETWB010000002">
    <property type="protein sequence ID" value="MBL6078017.1"/>
    <property type="molecule type" value="Genomic_DNA"/>
</dbReference>
<dbReference type="HAMAP" id="MF_00772">
    <property type="entry name" value="OGT"/>
    <property type="match status" value="1"/>
</dbReference>
<dbReference type="PANTHER" id="PTHR10815:SF13">
    <property type="entry name" value="METHYLATED-DNA--PROTEIN-CYSTEINE METHYLTRANSFERASE"/>
    <property type="match status" value="1"/>
</dbReference>
<evidence type="ECO:0000256" key="4">
    <source>
        <dbReference type="ARBA" id="ARBA00022679"/>
    </source>
</evidence>
<evidence type="ECO:0000256" key="2">
    <source>
        <dbReference type="ARBA" id="ARBA00022490"/>
    </source>
</evidence>
<dbReference type="PANTHER" id="PTHR10815">
    <property type="entry name" value="METHYLATED-DNA--PROTEIN-CYSTEINE METHYLTRANSFERASE"/>
    <property type="match status" value="1"/>
</dbReference>
<dbReference type="Proteomes" id="UP000660885">
    <property type="component" value="Unassembled WGS sequence"/>
</dbReference>
<evidence type="ECO:0000256" key="1">
    <source>
        <dbReference type="ARBA" id="ARBA00001286"/>
    </source>
</evidence>
<keyword evidence="2 8" id="KW-0963">Cytoplasm</keyword>
<keyword evidence="4 8" id="KW-0808">Transferase</keyword>
<evidence type="ECO:0000256" key="7">
    <source>
        <dbReference type="ARBA" id="ARBA00049348"/>
    </source>
</evidence>
<proteinExistence type="inferred from homology"/>
<dbReference type="NCBIfam" id="TIGR00589">
    <property type="entry name" value="ogt"/>
    <property type="match status" value="1"/>
</dbReference>
<protein>
    <recommendedName>
        <fullName evidence="8">Methylated-DNA--protein-cysteine methyltransferase</fullName>
        <ecNumber evidence="8">2.1.1.63</ecNumber>
    </recommendedName>
    <alternativeName>
        <fullName evidence="8">6-O-methylguanine-DNA methyltransferase</fullName>
        <shortName evidence="8">MGMT</shortName>
    </alternativeName>
    <alternativeName>
        <fullName evidence="8">O-6-methylguanine-DNA-alkyltransferase</fullName>
    </alternativeName>
</protein>
<comment type="miscellaneous">
    <text evidence="8">This enzyme catalyzes only one turnover and therefore is not strictly catalytic. According to one definition, an enzyme is a biocatalyst that acts repeatedly and over many reaction cycles.</text>
</comment>
<keyword evidence="3 8" id="KW-0489">Methyltransferase</keyword>
<dbReference type="GO" id="GO:0032259">
    <property type="term" value="P:methylation"/>
    <property type="evidence" value="ECO:0007669"/>
    <property type="project" value="UniProtKB-KW"/>
</dbReference>
<sequence>MSYLTMHSPLGEITVFEEGGAILALDWGRAYGAGNPAPTPLLREAAAQLHDYFDGKRVRFELPLAPQGSTFRQSVWAALCRIPPGQTRSYIDIAREIGCGSPRAIGQANGANPIPIIIPCHRVVAAGGGIGGYSGEGGIATKRFLLALEARGVSREEAATLPLFRTSSQKPTAAQGTLP</sequence>
<feature type="domain" description="Methylated-DNA-[protein]-cysteine S-methyltransferase DNA binding" evidence="9">
    <location>
        <begin position="71"/>
        <end position="150"/>
    </location>
</feature>
<evidence type="ECO:0000313" key="11">
    <source>
        <dbReference type="EMBL" id="MBL6078017.1"/>
    </source>
</evidence>
<dbReference type="InterPro" id="IPR014048">
    <property type="entry name" value="MethylDNA_cys_MeTrfase_DNA-bd"/>
</dbReference>
<dbReference type="RefSeq" id="WP_202831168.1">
    <property type="nucleotide sequence ID" value="NZ_JAETWB010000002.1"/>
</dbReference>
<reference evidence="11 12" key="1">
    <citation type="submission" date="2021-01" db="EMBL/GenBank/DDBJ databases">
        <title>Belnapia mucosa sp. nov. and Belnapia arida sp. nov., isolated from the Tabernas Desert (Almeria, Spain).</title>
        <authorList>
            <person name="Molina-Menor E."/>
            <person name="Vidal-Verdu A."/>
            <person name="Calonge A."/>
            <person name="Satari L."/>
            <person name="Pereto J."/>
            <person name="Porcar M."/>
        </authorList>
    </citation>
    <scope>NUCLEOTIDE SEQUENCE [LARGE SCALE GENOMIC DNA]</scope>
    <source>
        <strain evidence="11 12">T18</strain>
    </source>
</reference>
<comment type="subcellular location">
    <subcellularLocation>
        <location evidence="8">Cytoplasm</location>
    </subcellularLocation>
</comment>
<evidence type="ECO:0000256" key="8">
    <source>
        <dbReference type="HAMAP-Rule" id="MF_00772"/>
    </source>
</evidence>
<dbReference type="GO" id="GO:0003908">
    <property type="term" value="F:methylated-DNA-[protein]-cysteine S-methyltransferase activity"/>
    <property type="evidence" value="ECO:0007669"/>
    <property type="project" value="UniProtKB-EC"/>
</dbReference>
<dbReference type="InterPro" id="IPR036388">
    <property type="entry name" value="WH-like_DNA-bd_sf"/>
</dbReference>
<evidence type="ECO:0000313" key="12">
    <source>
        <dbReference type="Proteomes" id="UP000660885"/>
    </source>
</evidence>
<keyword evidence="6 8" id="KW-0234">DNA repair</keyword>
<feature type="active site" description="Nucleophile; methyl group acceptor" evidence="8">
    <location>
        <position position="120"/>
    </location>
</feature>
<feature type="domain" description="Methylguanine DNA methyltransferase ribonuclease-like" evidence="10">
    <location>
        <begin position="2"/>
        <end position="66"/>
    </location>
</feature>
<dbReference type="Gene3D" id="3.30.160.70">
    <property type="entry name" value="Methylated DNA-protein cysteine methyltransferase domain"/>
    <property type="match status" value="1"/>
</dbReference>
<dbReference type="Pfam" id="PF01035">
    <property type="entry name" value="DNA_binding_1"/>
    <property type="match status" value="1"/>
</dbReference>
<comment type="catalytic activity">
    <reaction evidence="7 8">
        <text>a 6-O-methyl-2'-deoxyguanosine in DNA + L-cysteinyl-[protein] = S-methyl-L-cysteinyl-[protein] + a 2'-deoxyguanosine in DNA</text>
        <dbReference type="Rhea" id="RHEA:24000"/>
        <dbReference type="Rhea" id="RHEA-COMP:10131"/>
        <dbReference type="Rhea" id="RHEA-COMP:10132"/>
        <dbReference type="Rhea" id="RHEA-COMP:11367"/>
        <dbReference type="Rhea" id="RHEA-COMP:11368"/>
        <dbReference type="ChEBI" id="CHEBI:29950"/>
        <dbReference type="ChEBI" id="CHEBI:82612"/>
        <dbReference type="ChEBI" id="CHEBI:85445"/>
        <dbReference type="ChEBI" id="CHEBI:85448"/>
        <dbReference type="EC" id="2.1.1.63"/>
    </reaction>
</comment>
<evidence type="ECO:0000256" key="5">
    <source>
        <dbReference type="ARBA" id="ARBA00022763"/>
    </source>
</evidence>
<organism evidence="11 12">
    <name type="scientific">Belnapia arida</name>
    <dbReference type="NCBI Taxonomy" id="2804533"/>
    <lineage>
        <taxon>Bacteria</taxon>
        <taxon>Pseudomonadati</taxon>
        <taxon>Pseudomonadota</taxon>
        <taxon>Alphaproteobacteria</taxon>
        <taxon>Acetobacterales</taxon>
        <taxon>Roseomonadaceae</taxon>
        <taxon>Belnapia</taxon>
    </lineage>
</organism>
<dbReference type="InterPro" id="IPR036631">
    <property type="entry name" value="MGMT_N_sf"/>
</dbReference>
<dbReference type="InterPro" id="IPR023546">
    <property type="entry name" value="MGMT"/>
</dbReference>
<dbReference type="EC" id="2.1.1.63" evidence="8"/>
<accession>A0ABS1U015</accession>
<dbReference type="SUPFAM" id="SSF53155">
    <property type="entry name" value="Methylated DNA-protein cysteine methyltransferase domain"/>
    <property type="match status" value="1"/>
</dbReference>
<keyword evidence="5 8" id="KW-0227">DNA damage</keyword>
<dbReference type="Gene3D" id="1.10.10.10">
    <property type="entry name" value="Winged helix-like DNA-binding domain superfamily/Winged helix DNA-binding domain"/>
    <property type="match status" value="1"/>
</dbReference>
<evidence type="ECO:0000259" key="9">
    <source>
        <dbReference type="Pfam" id="PF01035"/>
    </source>
</evidence>
<dbReference type="InterPro" id="IPR036217">
    <property type="entry name" value="MethylDNA_cys_MeTrfase_DNAb"/>
</dbReference>
<dbReference type="CDD" id="cd06445">
    <property type="entry name" value="ATase"/>
    <property type="match status" value="1"/>
</dbReference>
<dbReference type="InterPro" id="IPR008332">
    <property type="entry name" value="MethylG_MeTrfase_N"/>
</dbReference>
<dbReference type="PROSITE" id="PS00374">
    <property type="entry name" value="MGMT"/>
    <property type="match status" value="1"/>
</dbReference>
<evidence type="ECO:0000256" key="3">
    <source>
        <dbReference type="ARBA" id="ARBA00022603"/>
    </source>
</evidence>
<dbReference type="Pfam" id="PF02870">
    <property type="entry name" value="Methyltransf_1N"/>
    <property type="match status" value="1"/>
</dbReference>
<dbReference type="SUPFAM" id="SSF46767">
    <property type="entry name" value="Methylated DNA-protein cysteine methyltransferase, C-terminal domain"/>
    <property type="match status" value="1"/>
</dbReference>
<comment type="catalytic activity">
    <reaction evidence="1 8">
        <text>a 4-O-methyl-thymidine in DNA + L-cysteinyl-[protein] = a thymidine in DNA + S-methyl-L-cysteinyl-[protein]</text>
        <dbReference type="Rhea" id="RHEA:53428"/>
        <dbReference type="Rhea" id="RHEA-COMP:10131"/>
        <dbReference type="Rhea" id="RHEA-COMP:10132"/>
        <dbReference type="Rhea" id="RHEA-COMP:13555"/>
        <dbReference type="Rhea" id="RHEA-COMP:13556"/>
        <dbReference type="ChEBI" id="CHEBI:29950"/>
        <dbReference type="ChEBI" id="CHEBI:82612"/>
        <dbReference type="ChEBI" id="CHEBI:137386"/>
        <dbReference type="ChEBI" id="CHEBI:137387"/>
        <dbReference type="EC" id="2.1.1.63"/>
    </reaction>
</comment>